<evidence type="ECO:0000256" key="2">
    <source>
        <dbReference type="ARBA" id="ARBA00022448"/>
    </source>
</evidence>
<dbReference type="InterPro" id="IPR016159">
    <property type="entry name" value="Cullin_repeat-like_dom_sf"/>
</dbReference>
<dbReference type="PANTHER" id="PTHR12542">
    <property type="entry name" value="EXOCYST COMPLEX PROTEIN EXO70"/>
    <property type="match status" value="1"/>
</dbReference>
<evidence type="ECO:0000313" key="7">
    <source>
        <dbReference type="RefSeq" id="XP_071933717.1"/>
    </source>
</evidence>
<accession>A0ABM4WPM1</accession>
<dbReference type="Pfam" id="PF03081">
    <property type="entry name" value="Exo70_C"/>
    <property type="match status" value="1"/>
</dbReference>
<dbReference type="Gene3D" id="1.20.1280.170">
    <property type="entry name" value="Exocyst complex component Exo70"/>
    <property type="match status" value="1"/>
</dbReference>
<feature type="domain" description="Exocyst complex subunit Exo70 C-terminal" evidence="5">
    <location>
        <begin position="256"/>
        <end position="619"/>
    </location>
</feature>
<protein>
    <recommendedName>
        <fullName evidence="3">Exocyst subunit Exo70 family protein</fullName>
    </recommendedName>
</protein>
<sequence>MKMRNKIFLSPLISPTSSHSSSHSSKTSPHTLSATIMEENVDCAEVIIRKWDLNATDSARLYSSNTPSLFAQDHRSQAQQFIKSVNDLQSAMHFFVSEDPGSPMLIRAQNLMQIAMKRLEKEFYSVLKTNMTALHPESVSLRSSSSRASSTWSAFSDFQNRETSEGEDDDDEITTDIDQIHIKSNKTEKVYEDVMSDLRVIANCMISSGYGKECTHIYNLIRKSIIDETLYYLGVEQLSSSQLQKMAWDDIEVKIKKWLAAVKTAVKTLFHGERVLCDHVFCASEKIRETCFTEISRGNALTLFSFPENVARCKKIFSPEKMFRFLDIYEAVSELWIDIGMIFSFDSLSGVRAQAMTSLLKLGEAVRTMLLQFESAIEKDSSKTAVPGGGVHPLARYVMNYLVFLTDYSGALADIVADWPTSVQTSLPESYLSSPISANDVDDDSPASTISVRLAWIILVLLCKLDGKAGCYGDHVALSYLFLANNLNYVVSKVKTSNLMPLMGPDWVSKHESKGKQYSAKYERMGWAKVLTSLPDDPTVEISLPEIKDSFRKFNSGFEEAYRVQSSWVIPDSKLRDQIKFSLSEKMVPGYRVFYENHREEVGDESIVRFTPDDLENCLCDLFQGRSEGMGSSRATSYRVSSVSTSPSSSWTGH</sequence>
<feature type="region of interest" description="Disordered" evidence="4">
    <location>
        <begin position="10"/>
        <end position="33"/>
    </location>
</feature>
<dbReference type="InterPro" id="IPR004140">
    <property type="entry name" value="Exo70"/>
</dbReference>
<evidence type="ECO:0000256" key="4">
    <source>
        <dbReference type="SAM" id="MobiDB-lite"/>
    </source>
</evidence>
<reference evidence="7" key="2">
    <citation type="submission" date="2025-08" db="UniProtKB">
        <authorList>
            <consortium name="RefSeq"/>
        </authorList>
    </citation>
    <scope>IDENTIFICATION</scope>
    <source>
        <tissue evidence="7">Leaves</tissue>
    </source>
</reference>
<feature type="region of interest" description="Disordered" evidence="4">
    <location>
        <begin position="629"/>
        <end position="654"/>
    </location>
</feature>
<reference evidence="6" key="1">
    <citation type="journal article" date="2025" name="Foods">
        <title>Unveiling the Microbial Signatures of Arabica Coffee Cherries: Insights into Ripeness Specific Diversity, Functional Traits, and Implications for Quality and Safety.</title>
        <authorList>
            <consortium name="RefSeq"/>
            <person name="Tenea G.N."/>
            <person name="Cifuentes V."/>
            <person name="Reyes P."/>
            <person name="Cevallos-Vallejos M."/>
        </authorList>
    </citation>
    <scope>NUCLEOTIDE SEQUENCE [LARGE SCALE GENOMIC DNA]</scope>
</reference>
<comment type="similarity">
    <text evidence="1 3">Belongs to the EXO70 family.</text>
</comment>
<keyword evidence="2 3" id="KW-0813">Transport</keyword>
<dbReference type="GeneID" id="113728595"/>
<evidence type="ECO:0000313" key="6">
    <source>
        <dbReference type="Proteomes" id="UP001652660"/>
    </source>
</evidence>
<gene>
    <name evidence="7" type="primary">LOC113728595</name>
</gene>
<keyword evidence="3" id="KW-0268">Exocytosis</keyword>
<keyword evidence="3" id="KW-0653">Protein transport</keyword>
<dbReference type="RefSeq" id="XP_071933717.1">
    <property type="nucleotide sequence ID" value="XM_072077616.1"/>
</dbReference>
<proteinExistence type="inferred from homology"/>
<evidence type="ECO:0000256" key="1">
    <source>
        <dbReference type="ARBA" id="ARBA00006756"/>
    </source>
</evidence>
<dbReference type="SUPFAM" id="SSF74788">
    <property type="entry name" value="Cullin repeat-like"/>
    <property type="match status" value="1"/>
</dbReference>
<evidence type="ECO:0000256" key="3">
    <source>
        <dbReference type="RuleBase" id="RU365026"/>
    </source>
</evidence>
<dbReference type="Proteomes" id="UP001652660">
    <property type="component" value="Chromosome 1c"/>
</dbReference>
<dbReference type="InterPro" id="IPR046364">
    <property type="entry name" value="Exo70_C"/>
</dbReference>
<keyword evidence="6" id="KW-1185">Reference proteome</keyword>
<feature type="compositionally biased region" description="Low complexity" evidence="4">
    <location>
        <begin position="632"/>
        <end position="654"/>
    </location>
</feature>
<evidence type="ECO:0000259" key="5">
    <source>
        <dbReference type="Pfam" id="PF03081"/>
    </source>
</evidence>
<dbReference type="PANTHER" id="PTHR12542:SF17">
    <property type="entry name" value="EXOCYST SUBUNIT EXO70 FAMILY PROTEIN"/>
    <property type="match status" value="1"/>
</dbReference>
<organism evidence="6 7">
    <name type="scientific">Coffea arabica</name>
    <name type="common">Arabian coffee</name>
    <dbReference type="NCBI Taxonomy" id="13443"/>
    <lineage>
        <taxon>Eukaryota</taxon>
        <taxon>Viridiplantae</taxon>
        <taxon>Streptophyta</taxon>
        <taxon>Embryophyta</taxon>
        <taxon>Tracheophyta</taxon>
        <taxon>Spermatophyta</taxon>
        <taxon>Magnoliopsida</taxon>
        <taxon>eudicotyledons</taxon>
        <taxon>Gunneridae</taxon>
        <taxon>Pentapetalae</taxon>
        <taxon>asterids</taxon>
        <taxon>lamiids</taxon>
        <taxon>Gentianales</taxon>
        <taxon>Rubiaceae</taxon>
        <taxon>Ixoroideae</taxon>
        <taxon>Gardenieae complex</taxon>
        <taxon>Bertiereae - Coffeeae clade</taxon>
        <taxon>Coffeeae</taxon>
        <taxon>Coffea</taxon>
    </lineage>
</organism>
<comment type="function">
    <text evidence="3">Component of the exocyst complex.</text>
</comment>
<name>A0ABM4WPM1_COFAR</name>
<dbReference type="Pfam" id="PF20669">
    <property type="entry name" value="Exo70_N"/>
    <property type="match status" value="1"/>
</dbReference>